<evidence type="ECO:0000256" key="2">
    <source>
        <dbReference type="ARBA" id="ARBA00007663"/>
    </source>
</evidence>
<proteinExistence type="inferred from homology"/>
<name>A0A2X4ZEM8_LEDLE</name>
<dbReference type="InterPro" id="IPR010923">
    <property type="entry name" value="T(6)A37_SUA5"/>
</dbReference>
<sequence length="358" mass="38957">MKTIHWIVDKLEDNISTYPQITEAAQFLSDNEVIAFPTETVYGLGANAKSDEAIAKIFAAKGRPSDNPLIVHISTVTQLHELTDHISEQAKLLIKIFWPGPLTIIFPKKEHSVSKLVTAGLETVAVRMPDHPIALDLISASGLPIAAPSANRSGKPSPTTADHVFSDLNGRIAGIVDGGMTGVGVESTVIDCTGEIPVILRPGGVSQEEIEAVIGKVRVDQALINQDEKPKSPGMKYTHYAPAAPLYLVDGEQKWVQGLINQKQATGQRVGMLTTNESASIYKADYVLACGSKNDLKTVAHELYNTLRAFDERKPDLIFAEVFPRIGLGTALMNRLEKAAGHKWIRQIDADDPNHIQY</sequence>
<comment type="subcellular location">
    <subcellularLocation>
        <location evidence="1 13">Cytoplasm</location>
    </subcellularLocation>
</comment>
<feature type="binding site" evidence="14">
    <location>
        <position position="67"/>
    </location>
    <ligand>
        <name>ATP</name>
        <dbReference type="ChEBI" id="CHEBI:30616"/>
    </ligand>
</feature>
<dbReference type="InterPro" id="IPR005145">
    <property type="entry name" value="Sua5_C"/>
</dbReference>
<evidence type="ECO:0000313" key="16">
    <source>
        <dbReference type="EMBL" id="SQI63055.1"/>
    </source>
</evidence>
<keyword evidence="7 13" id="KW-0819">tRNA processing</keyword>
<keyword evidence="9 13" id="KW-0547">Nucleotide-binding</keyword>
<dbReference type="GO" id="GO:0061710">
    <property type="term" value="F:L-threonylcarbamoyladenylate synthase"/>
    <property type="evidence" value="ECO:0007669"/>
    <property type="project" value="UniProtKB-EC"/>
</dbReference>
<keyword evidence="6 13" id="KW-0808">Transferase</keyword>
<evidence type="ECO:0000256" key="4">
    <source>
        <dbReference type="ARBA" id="ARBA00015492"/>
    </source>
</evidence>
<gene>
    <name evidence="16" type="primary">rimN</name>
    <name evidence="16" type="ORF">NCTC4824_03886</name>
</gene>
<feature type="binding site" evidence="14">
    <location>
        <position position="149"/>
    </location>
    <ligand>
        <name>ATP</name>
        <dbReference type="ChEBI" id="CHEBI:30616"/>
    </ligand>
</feature>
<dbReference type="PIRSF" id="PIRSF004930">
    <property type="entry name" value="Tln_factor_SUA5"/>
    <property type="match status" value="1"/>
</dbReference>
<feature type="binding site" evidence="14">
    <location>
        <position position="240"/>
    </location>
    <ligand>
        <name>ATP</name>
        <dbReference type="ChEBI" id="CHEBI:30616"/>
    </ligand>
</feature>
<dbReference type="PROSITE" id="PS51163">
    <property type="entry name" value="YRDC"/>
    <property type="match status" value="1"/>
</dbReference>
<feature type="binding site" evidence="14">
    <location>
        <position position="187"/>
    </location>
    <ligand>
        <name>L-threonine</name>
        <dbReference type="ChEBI" id="CHEBI:57926"/>
    </ligand>
</feature>
<feature type="binding site" evidence="14">
    <location>
        <position position="157"/>
    </location>
    <ligand>
        <name>ATP</name>
        <dbReference type="ChEBI" id="CHEBI:30616"/>
    </ligand>
</feature>
<evidence type="ECO:0000259" key="15">
    <source>
        <dbReference type="PROSITE" id="PS51163"/>
    </source>
</evidence>
<dbReference type="InterPro" id="IPR038385">
    <property type="entry name" value="Sua5/YwlC_C"/>
</dbReference>
<feature type="domain" description="YrdC-like" evidence="15">
    <location>
        <begin position="18"/>
        <end position="205"/>
    </location>
</feature>
<evidence type="ECO:0000256" key="10">
    <source>
        <dbReference type="ARBA" id="ARBA00022840"/>
    </source>
</evidence>
<dbReference type="FunFam" id="3.90.870.10:FF:000008">
    <property type="entry name" value="Threonylcarbamoyl-AMP synthase"/>
    <property type="match status" value="1"/>
</dbReference>
<comment type="catalytic activity">
    <reaction evidence="12 13">
        <text>L-threonine + hydrogencarbonate + ATP = L-threonylcarbamoyladenylate + diphosphate + H2O</text>
        <dbReference type="Rhea" id="RHEA:36407"/>
        <dbReference type="ChEBI" id="CHEBI:15377"/>
        <dbReference type="ChEBI" id="CHEBI:17544"/>
        <dbReference type="ChEBI" id="CHEBI:30616"/>
        <dbReference type="ChEBI" id="CHEBI:33019"/>
        <dbReference type="ChEBI" id="CHEBI:57926"/>
        <dbReference type="ChEBI" id="CHEBI:73682"/>
        <dbReference type="EC" id="2.7.7.87"/>
    </reaction>
</comment>
<dbReference type="SUPFAM" id="SSF55821">
    <property type="entry name" value="YrdC/RibB"/>
    <property type="match status" value="1"/>
</dbReference>
<feature type="binding site" evidence="14">
    <location>
        <position position="72"/>
    </location>
    <ligand>
        <name>L-threonine</name>
        <dbReference type="ChEBI" id="CHEBI:57926"/>
    </ligand>
</feature>
<protein>
    <recommendedName>
        <fullName evidence="4 13">Threonylcarbamoyl-AMP synthase</fullName>
        <shortName evidence="13">TC-AMP synthase</shortName>
        <ecNumber evidence="3 13">2.7.7.87</ecNumber>
    </recommendedName>
    <alternativeName>
        <fullName evidence="11 13">L-threonylcarbamoyladenylate synthase</fullName>
    </alternativeName>
</protein>
<dbReference type="GO" id="GO:0008033">
    <property type="term" value="P:tRNA processing"/>
    <property type="evidence" value="ECO:0007669"/>
    <property type="project" value="UniProtKB-KW"/>
</dbReference>
<feature type="binding site" evidence="14">
    <location>
        <position position="123"/>
    </location>
    <ligand>
        <name>ATP</name>
        <dbReference type="ChEBI" id="CHEBI:30616"/>
    </ligand>
</feature>
<evidence type="ECO:0000256" key="9">
    <source>
        <dbReference type="ARBA" id="ARBA00022741"/>
    </source>
</evidence>
<dbReference type="InterPro" id="IPR017945">
    <property type="entry name" value="DHBP_synth_RibB-like_a/b_dom"/>
</dbReference>
<feature type="binding site" evidence="14">
    <location>
        <position position="127"/>
    </location>
    <ligand>
        <name>L-threonine</name>
        <dbReference type="ChEBI" id="CHEBI:57926"/>
    </ligand>
</feature>
<keyword evidence="5 13" id="KW-0963">Cytoplasm</keyword>
<feature type="binding site" evidence="14">
    <location>
        <position position="201"/>
    </location>
    <ligand>
        <name>ATP</name>
        <dbReference type="ChEBI" id="CHEBI:30616"/>
    </ligand>
</feature>
<dbReference type="Pfam" id="PF03481">
    <property type="entry name" value="Sua5_C"/>
    <property type="match status" value="1"/>
</dbReference>
<feature type="binding site" evidence="14">
    <location>
        <position position="147"/>
    </location>
    <ligand>
        <name>L-threonine</name>
        <dbReference type="ChEBI" id="CHEBI:57926"/>
    </ligand>
</feature>
<evidence type="ECO:0000313" key="17">
    <source>
        <dbReference type="Proteomes" id="UP000249134"/>
    </source>
</evidence>
<dbReference type="GO" id="GO:0005524">
    <property type="term" value="F:ATP binding"/>
    <property type="evidence" value="ECO:0007669"/>
    <property type="project" value="UniProtKB-UniRule"/>
</dbReference>
<dbReference type="Gene3D" id="3.90.870.10">
    <property type="entry name" value="DHBP synthase"/>
    <property type="match status" value="1"/>
</dbReference>
<keyword evidence="17" id="KW-1185">Reference proteome</keyword>
<keyword evidence="8 13" id="KW-0548">Nucleotidyltransferase</keyword>
<dbReference type="KEGG" id="blen:NCTC4824_03886"/>
<dbReference type="STRING" id="1348624.GCA_001591545_03049"/>
<dbReference type="PANTHER" id="PTHR17490">
    <property type="entry name" value="SUA5"/>
    <property type="match status" value="1"/>
</dbReference>
<dbReference type="GO" id="GO:0000049">
    <property type="term" value="F:tRNA binding"/>
    <property type="evidence" value="ECO:0007669"/>
    <property type="project" value="TreeGrafter"/>
</dbReference>
<dbReference type="GO" id="GO:0005737">
    <property type="term" value="C:cytoplasm"/>
    <property type="evidence" value="ECO:0007669"/>
    <property type="project" value="UniProtKB-SubCell"/>
</dbReference>
<comment type="function">
    <text evidence="13">Required for the formation of a threonylcarbamoyl group on adenosine at position 37 (t(6)A37) in tRNAs that read codons beginning with adenine.</text>
</comment>
<dbReference type="Gene3D" id="3.40.50.11030">
    <property type="entry name" value="Threonylcarbamoyl-AMP synthase, C-terminal domain"/>
    <property type="match status" value="1"/>
</dbReference>
<feature type="binding site" evidence="14">
    <location>
        <position position="40"/>
    </location>
    <ligand>
        <name>L-threonine</name>
        <dbReference type="ChEBI" id="CHEBI:57926"/>
    </ligand>
</feature>
<evidence type="ECO:0000256" key="8">
    <source>
        <dbReference type="ARBA" id="ARBA00022695"/>
    </source>
</evidence>
<dbReference type="FunFam" id="3.40.50.11030:FF:000001">
    <property type="entry name" value="Threonylcarbamoyl-AMP synthase"/>
    <property type="match status" value="1"/>
</dbReference>
<evidence type="ECO:0000256" key="1">
    <source>
        <dbReference type="ARBA" id="ARBA00004496"/>
    </source>
</evidence>
<dbReference type="NCBIfam" id="TIGR00057">
    <property type="entry name" value="L-threonylcarbamoyladenylate synthase"/>
    <property type="match status" value="1"/>
</dbReference>
<evidence type="ECO:0000256" key="14">
    <source>
        <dbReference type="PIRSR" id="PIRSR004930-1"/>
    </source>
</evidence>
<dbReference type="Proteomes" id="UP000249134">
    <property type="component" value="Chromosome 1"/>
</dbReference>
<evidence type="ECO:0000256" key="13">
    <source>
        <dbReference type="PIRNR" id="PIRNR004930"/>
    </source>
</evidence>
<dbReference type="RefSeq" id="WP_066143972.1">
    <property type="nucleotide sequence ID" value="NZ_CBCSGM010000004.1"/>
</dbReference>
<dbReference type="InterPro" id="IPR050156">
    <property type="entry name" value="TC-AMP_synthase_SUA5"/>
</dbReference>
<evidence type="ECO:0000256" key="11">
    <source>
        <dbReference type="ARBA" id="ARBA00029774"/>
    </source>
</evidence>
<dbReference type="EMBL" id="LS483476">
    <property type="protein sequence ID" value="SQI63055.1"/>
    <property type="molecule type" value="Genomic_DNA"/>
</dbReference>
<dbReference type="PANTHER" id="PTHR17490:SF16">
    <property type="entry name" value="THREONYLCARBAMOYL-AMP SYNTHASE"/>
    <property type="match status" value="1"/>
</dbReference>
<evidence type="ECO:0000256" key="12">
    <source>
        <dbReference type="ARBA" id="ARBA00048366"/>
    </source>
</evidence>
<accession>A0A2X4ZEM8</accession>
<evidence type="ECO:0000256" key="5">
    <source>
        <dbReference type="ARBA" id="ARBA00022490"/>
    </source>
</evidence>
<comment type="similarity">
    <text evidence="2 13">Belongs to the SUA5 family.</text>
</comment>
<evidence type="ECO:0000256" key="3">
    <source>
        <dbReference type="ARBA" id="ARBA00012584"/>
    </source>
</evidence>
<dbReference type="GO" id="GO:0006450">
    <property type="term" value="P:regulation of translational fidelity"/>
    <property type="evidence" value="ECO:0007669"/>
    <property type="project" value="TreeGrafter"/>
</dbReference>
<dbReference type="EC" id="2.7.7.87" evidence="3 13"/>
<feature type="binding site" evidence="14">
    <location>
        <position position="63"/>
    </location>
    <ligand>
        <name>ATP</name>
        <dbReference type="ChEBI" id="CHEBI:30616"/>
    </ligand>
</feature>
<evidence type="ECO:0000256" key="7">
    <source>
        <dbReference type="ARBA" id="ARBA00022694"/>
    </source>
</evidence>
<dbReference type="GO" id="GO:0003725">
    <property type="term" value="F:double-stranded RNA binding"/>
    <property type="evidence" value="ECO:0007669"/>
    <property type="project" value="UniProtKB-UniRule"/>
</dbReference>
<keyword evidence="10 13" id="KW-0067">ATP-binding</keyword>
<reference evidence="16 17" key="1">
    <citation type="submission" date="2018-06" db="EMBL/GenBank/DDBJ databases">
        <authorList>
            <consortium name="Pathogen Informatics"/>
            <person name="Doyle S."/>
        </authorList>
    </citation>
    <scope>NUCLEOTIDE SEQUENCE [LARGE SCALE GENOMIC DNA]</scope>
    <source>
        <strain evidence="16 17">NCTC4824</strain>
    </source>
</reference>
<dbReference type="InterPro" id="IPR006070">
    <property type="entry name" value="Sua5-like_dom"/>
</dbReference>
<dbReference type="Pfam" id="PF01300">
    <property type="entry name" value="Sua5_yciO_yrdC"/>
    <property type="match status" value="1"/>
</dbReference>
<organism evidence="16 17">
    <name type="scientific">Lederbergia lenta</name>
    <name type="common">Bacillus lentus</name>
    <dbReference type="NCBI Taxonomy" id="1467"/>
    <lineage>
        <taxon>Bacteria</taxon>
        <taxon>Bacillati</taxon>
        <taxon>Bacillota</taxon>
        <taxon>Bacilli</taxon>
        <taxon>Bacillales</taxon>
        <taxon>Bacillaceae</taxon>
        <taxon>Lederbergia</taxon>
    </lineage>
</organism>
<dbReference type="AlphaFoldDB" id="A0A2X4ZEM8"/>
<evidence type="ECO:0000256" key="6">
    <source>
        <dbReference type="ARBA" id="ARBA00022679"/>
    </source>
</evidence>